<evidence type="ECO:0000313" key="1">
    <source>
        <dbReference type="EMBL" id="ONM00975.1"/>
    </source>
</evidence>
<accession>A0A1D6KCI2</accession>
<dbReference type="AlphaFoldDB" id="A0A1D6KCI2"/>
<reference evidence="1" key="1">
    <citation type="submission" date="2015-12" db="EMBL/GenBank/DDBJ databases">
        <title>Update maize B73 reference genome by single molecule sequencing technologies.</title>
        <authorList>
            <consortium name="Maize Genome Sequencing Project"/>
            <person name="Ware D."/>
        </authorList>
    </citation>
    <scope>NUCLEOTIDE SEQUENCE [LARGE SCALE GENOMIC DNA]</scope>
    <source>
        <tissue evidence="1">Seedling</tissue>
    </source>
</reference>
<proteinExistence type="predicted"/>
<dbReference type="PaxDb" id="4577-GRMZM2G703746_P01"/>
<sequence length="113" mass="12352">MAEPPSSLAAQLTVQGAQKIPAASPFLAVRRGARRLFDKMRSKPRAAVALLFDLHSPHRVSSLSCSLRSPIRDAVETLASGRRCASRLARSTKCRAMWTAHASSHDSFRLIDL</sequence>
<name>A0A1D6KCI2_MAIZE</name>
<gene>
    <name evidence="1" type="ORF">ZEAMMB73_Zm00001d030453</name>
</gene>
<dbReference type="InParanoid" id="A0A1D6KCI2"/>
<protein>
    <submittedName>
        <fullName evidence="1">Uncharacterized protein</fullName>
    </submittedName>
</protein>
<dbReference type="EMBL" id="CM007647">
    <property type="protein sequence ID" value="ONM00975.1"/>
    <property type="molecule type" value="Genomic_DNA"/>
</dbReference>
<organism evidence="1">
    <name type="scientific">Zea mays</name>
    <name type="common">Maize</name>
    <dbReference type="NCBI Taxonomy" id="4577"/>
    <lineage>
        <taxon>Eukaryota</taxon>
        <taxon>Viridiplantae</taxon>
        <taxon>Streptophyta</taxon>
        <taxon>Embryophyta</taxon>
        <taxon>Tracheophyta</taxon>
        <taxon>Spermatophyta</taxon>
        <taxon>Magnoliopsida</taxon>
        <taxon>Liliopsida</taxon>
        <taxon>Poales</taxon>
        <taxon>Poaceae</taxon>
        <taxon>PACMAD clade</taxon>
        <taxon>Panicoideae</taxon>
        <taxon>Andropogonodae</taxon>
        <taxon>Andropogoneae</taxon>
        <taxon>Tripsacinae</taxon>
        <taxon>Zea</taxon>
    </lineage>
</organism>